<dbReference type="PANTHER" id="PTHR21255">
    <property type="entry name" value="T-COMPLEX-ASSOCIATED-TESTIS-EXPRESSED 1/ DYNEIN LIGHT CHAIN"/>
    <property type="match status" value="1"/>
</dbReference>
<dbReference type="InterPro" id="IPR005334">
    <property type="entry name" value="Tctex-1-like"/>
</dbReference>
<dbReference type="CDD" id="cd21451">
    <property type="entry name" value="DLC-like_TCTEX1D"/>
    <property type="match status" value="1"/>
</dbReference>
<evidence type="ECO:0000256" key="1">
    <source>
        <dbReference type="ARBA" id="ARBA00005361"/>
    </source>
</evidence>
<evidence type="ECO:0000313" key="3">
    <source>
        <dbReference type="RefSeq" id="XP_006823288.1"/>
    </source>
</evidence>
<dbReference type="Pfam" id="PF03645">
    <property type="entry name" value="Tctex-1"/>
    <property type="match status" value="1"/>
</dbReference>
<dbReference type="InterPro" id="IPR038586">
    <property type="entry name" value="Tctex-1-like_sf"/>
</dbReference>
<sequence length="196" mass="22279">MANRLAALTGEGQRRGSFFNLQRKPSIDPGHVDSIIKVAASRVSSGLLSEANSAIGEEELSVGSFFLKSKKVFFENTFKMLPDKKFSRKKVETVATEVIERHSQTKGDLLNQQYTPDLAAKLCNMLSNEIKAKIKELGYDRYKLVVEVTCIPHQNQSLRMASQCLWDEKWDEYVVVEYDRNSSMKIIALIFGIYFE</sequence>
<organism evidence="2 3">
    <name type="scientific">Saccoglossus kowalevskii</name>
    <name type="common">Acorn worm</name>
    <dbReference type="NCBI Taxonomy" id="10224"/>
    <lineage>
        <taxon>Eukaryota</taxon>
        <taxon>Metazoa</taxon>
        <taxon>Hemichordata</taxon>
        <taxon>Enteropneusta</taxon>
        <taxon>Harrimaniidae</taxon>
        <taxon>Saccoglossus</taxon>
    </lineage>
</organism>
<dbReference type="PANTHER" id="PTHR21255:SF65">
    <property type="entry name" value="TCTEX1 DOMAIN-CONTAINING PROTEIN 2"/>
    <property type="match status" value="1"/>
</dbReference>
<dbReference type="RefSeq" id="XP_006823288.1">
    <property type="nucleotide sequence ID" value="XM_006823225.1"/>
</dbReference>
<proteinExistence type="inferred from homology"/>
<accession>A0ABM0MTE7</accession>
<reference evidence="3" key="1">
    <citation type="submission" date="2025-08" db="UniProtKB">
        <authorList>
            <consortium name="RefSeq"/>
        </authorList>
    </citation>
    <scope>IDENTIFICATION</scope>
    <source>
        <tissue evidence="3">Testes</tissue>
    </source>
</reference>
<comment type="similarity">
    <text evidence="1">Belongs to the dynein light chain Tctex-type family.</text>
</comment>
<dbReference type="GeneID" id="102801264"/>
<dbReference type="Proteomes" id="UP000694865">
    <property type="component" value="Unplaced"/>
</dbReference>
<protein>
    <submittedName>
        <fullName evidence="3">Tctex1 domain-containing protein 3-like</fullName>
    </submittedName>
</protein>
<evidence type="ECO:0000313" key="2">
    <source>
        <dbReference type="Proteomes" id="UP000694865"/>
    </source>
</evidence>
<dbReference type="Gene3D" id="3.30.1140.40">
    <property type="entry name" value="Tctex-1"/>
    <property type="match status" value="1"/>
</dbReference>
<gene>
    <name evidence="3" type="primary">LOC102801264</name>
</gene>
<name>A0ABM0MTE7_SACKO</name>
<keyword evidence="2" id="KW-1185">Reference proteome</keyword>